<protein>
    <recommendedName>
        <fullName evidence="1">Apple domain-containing protein</fullName>
    </recommendedName>
</protein>
<reference evidence="2" key="2">
    <citation type="submission" date="2020-11" db="EMBL/GenBank/DDBJ databases">
        <authorList>
            <person name="McCartney M.A."/>
            <person name="Auch B."/>
            <person name="Kono T."/>
            <person name="Mallez S."/>
            <person name="Becker A."/>
            <person name="Gohl D.M."/>
            <person name="Silverstein K.A.T."/>
            <person name="Koren S."/>
            <person name="Bechman K.B."/>
            <person name="Herman A."/>
            <person name="Abrahante J.E."/>
            <person name="Garbe J."/>
        </authorList>
    </citation>
    <scope>NUCLEOTIDE SEQUENCE</scope>
    <source>
        <strain evidence="2">Duluth1</strain>
        <tissue evidence="2">Whole animal</tissue>
    </source>
</reference>
<comment type="caution">
    <text evidence="2">The sequence shown here is derived from an EMBL/GenBank/DDBJ whole genome shotgun (WGS) entry which is preliminary data.</text>
</comment>
<accession>A0A9D4RP78</accession>
<dbReference type="Gene3D" id="3.50.4.10">
    <property type="entry name" value="Hepatocyte Growth Factor"/>
    <property type="match status" value="1"/>
</dbReference>
<evidence type="ECO:0000313" key="2">
    <source>
        <dbReference type="EMBL" id="KAH3875744.1"/>
    </source>
</evidence>
<proteinExistence type="predicted"/>
<keyword evidence="3" id="KW-1185">Reference proteome</keyword>
<sequence length="73" mass="8161">MSIPPVRTDFNVKNVIMCTSICLRQTEPACLAAQFYQATESCTLFNGFEHTIDPIRAYTTIVFNFAAHLFPSG</sequence>
<dbReference type="EMBL" id="JAIWYP010000002">
    <property type="protein sequence ID" value="KAH3875744.1"/>
    <property type="molecule type" value="Genomic_DNA"/>
</dbReference>
<organism evidence="2 3">
    <name type="scientific">Dreissena polymorpha</name>
    <name type="common">Zebra mussel</name>
    <name type="synonym">Mytilus polymorpha</name>
    <dbReference type="NCBI Taxonomy" id="45954"/>
    <lineage>
        <taxon>Eukaryota</taxon>
        <taxon>Metazoa</taxon>
        <taxon>Spiralia</taxon>
        <taxon>Lophotrochozoa</taxon>
        <taxon>Mollusca</taxon>
        <taxon>Bivalvia</taxon>
        <taxon>Autobranchia</taxon>
        <taxon>Heteroconchia</taxon>
        <taxon>Euheterodonta</taxon>
        <taxon>Imparidentia</taxon>
        <taxon>Neoheterodontei</taxon>
        <taxon>Myida</taxon>
        <taxon>Dreissenoidea</taxon>
        <taxon>Dreissenidae</taxon>
        <taxon>Dreissena</taxon>
    </lineage>
</organism>
<feature type="domain" description="Apple" evidence="1">
    <location>
        <begin position="10"/>
        <end position="51"/>
    </location>
</feature>
<dbReference type="SUPFAM" id="SSF57414">
    <property type="entry name" value="Hairpin loop containing domain-like"/>
    <property type="match status" value="1"/>
</dbReference>
<dbReference type="AlphaFoldDB" id="A0A9D4RP78"/>
<evidence type="ECO:0000259" key="1">
    <source>
        <dbReference type="Pfam" id="PF00024"/>
    </source>
</evidence>
<dbReference type="Pfam" id="PF00024">
    <property type="entry name" value="PAN_1"/>
    <property type="match status" value="1"/>
</dbReference>
<gene>
    <name evidence="2" type="ORF">DPMN_039020</name>
</gene>
<reference evidence="2" key="1">
    <citation type="journal article" date="2019" name="bioRxiv">
        <title>The Genome of the Zebra Mussel, Dreissena polymorpha: A Resource for Invasive Species Research.</title>
        <authorList>
            <person name="McCartney M.A."/>
            <person name="Auch B."/>
            <person name="Kono T."/>
            <person name="Mallez S."/>
            <person name="Zhang Y."/>
            <person name="Obille A."/>
            <person name="Becker A."/>
            <person name="Abrahante J.E."/>
            <person name="Garbe J."/>
            <person name="Badalamenti J.P."/>
            <person name="Herman A."/>
            <person name="Mangelson H."/>
            <person name="Liachko I."/>
            <person name="Sullivan S."/>
            <person name="Sone E.D."/>
            <person name="Koren S."/>
            <person name="Silverstein K.A.T."/>
            <person name="Beckman K.B."/>
            <person name="Gohl D.M."/>
        </authorList>
    </citation>
    <scope>NUCLEOTIDE SEQUENCE</scope>
    <source>
        <strain evidence="2">Duluth1</strain>
        <tissue evidence="2">Whole animal</tissue>
    </source>
</reference>
<dbReference type="Proteomes" id="UP000828390">
    <property type="component" value="Unassembled WGS sequence"/>
</dbReference>
<dbReference type="InterPro" id="IPR003609">
    <property type="entry name" value="Pan_app"/>
</dbReference>
<evidence type="ECO:0000313" key="3">
    <source>
        <dbReference type="Proteomes" id="UP000828390"/>
    </source>
</evidence>
<name>A0A9D4RP78_DREPO</name>